<keyword evidence="2" id="KW-0547">Nucleotide-binding</keyword>
<name>A0A1L7NNE0_PSEPU</name>
<dbReference type="Pfam" id="PF00437">
    <property type="entry name" value="T2SSE"/>
    <property type="match status" value="1"/>
</dbReference>
<dbReference type="PANTHER" id="PTHR30258:SF2">
    <property type="entry name" value="COMG OPERON PROTEIN 1"/>
    <property type="match status" value="1"/>
</dbReference>
<keyword evidence="3" id="KW-0067">ATP-binding</keyword>
<dbReference type="PROSITE" id="PS00662">
    <property type="entry name" value="T2SP_E"/>
    <property type="match status" value="1"/>
</dbReference>
<dbReference type="EMBL" id="AP015030">
    <property type="protein sequence ID" value="BAW26995.1"/>
    <property type="molecule type" value="Genomic_DNA"/>
</dbReference>
<evidence type="ECO:0000313" key="5">
    <source>
        <dbReference type="EMBL" id="BAW26995.1"/>
    </source>
</evidence>
<dbReference type="PANTHER" id="PTHR30258">
    <property type="entry name" value="TYPE II SECRETION SYSTEM PROTEIN GSPE-RELATED"/>
    <property type="match status" value="1"/>
</dbReference>
<dbReference type="SUPFAM" id="SSF52540">
    <property type="entry name" value="P-loop containing nucleoside triphosphate hydrolases"/>
    <property type="match status" value="1"/>
</dbReference>
<dbReference type="AlphaFoldDB" id="A0A1L7NNE0"/>
<accession>A0A1L7NNE0</accession>
<dbReference type="InterPro" id="IPR001482">
    <property type="entry name" value="T2SS/T4SS_dom"/>
</dbReference>
<dbReference type="Gene3D" id="3.30.450.90">
    <property type="match status" value="1"/>
</dbReference>
<evidence type="ECO:0000313" key="6">
    <source>
        <dbReference type="Proteomes" id="UP000218731"/>
    </source>
</evidence>
<dbReference type="RefSeq" id="WP_042920489.1">
    <property type="nucleotide sequence ID" value="NZ_AP015030.1"/>
</dbReference>
<dbReference type="GO" id="GO:0005886">
    <property type="term" value="C:plasma membrane"/>
    <property type="evidence" value="ECO:0007669"/>
    <property type="project" value="TreeGrafter"/>
</dbReference>
<reference evidence="5 6" key="1">
    <citation type="submission" date="2015-11" db="EMBL/GenBank/DDBJ databases">
        <title>Complete genome sequencing of a biphenyl-degrading bacterium, Pseudomonas putida KF715 (=NBRC110667).</title>
        <authorList>
            <person name="Suenaga H."/>
            <person name="Fujihara N."/>
            <person name="Watanabe T."/>
            <person name="Hirose J."/>
            <person name="Kimura N."/>
            <person name="Yamazoe A."/>
            <person name="Hosoyama A."/>
            <person name="Shimodaira J."/>
            <person name="Furukawa K."/>
        </authorList>
    </citation>
    <scope>NUCLEOTIDE SEQUENCE [LARGE SCALE GENOMIC DNA]</scope>
    <source>
        <strain evidence="5 6">KF715</strain>
        <plasmid evidence="6">Plasmid pkf715a dna</plasmid>
    </source>
</reference>
<protein>
    <submittedName>
        <fullName evidence="5">Putative pilus assembly-related protein</fullName>
    </submittedName>
</protein>
<dbReference type="GO" id="GO:0005524">
    <property type="term" value="F:ATP binding"/>
    <property type="evidence" value="ECO:0007669"/>
    <property type="project" value="UniProtKB-KW"/>
</dbReference>
<keyword evidence="5" id="KW-0614">Plasmid</keyword>
<geneLocation type="plasmid" evidence="6">
    <name>pkf715a dna</name>
</geneLocation>
<comment type="similarity">
    <text evidence="1">Belongs to the GSP E family.</text>
</comment>
<evidence type="ECO:0000256" key="2">
    <source>
        <dbReference type="ARBA" id="ARBA00022741"/>
    </source>
</evidence>
<dbReference type="Gene3D" id="3.40.50.300">
    <property type="entry name" value="P-loop containing nucleotide triphosphate hydrolases"/>
    <property type="match status" value="1"/>
</dbReference>
<dbReference type="CDD" id="cd01129">
    <property type="entry name" value="PulE-GspE-like"/>
    <property type="match status" value="1"/>
</dbReference>
<dbReference type="InterPro" id="IPR027417">
    <property type="entry name" value="P-loop_NTPase"/>
</dbReference>
<feature type="domain" description="Bacterial type II secretion system protein E" evidence="4">
    <location>
        <begin position="359"/>
        <end position="373"/>
    </location>
</feature>
<gene>
    <name evidence="5" type="ORF">KF715C_pA4900</name>
</gene>
<dbReference type="Proteomes" id="UP000218731">
    <property type="component" value="Plasmid pKF715A"/>
</dbReference>
<proteinExistence type="inferred from homology"/>
<evidence type="ECO:0000256" key="3">
    <source>
        <dbReference type="ARBA" id="ARBA00022840"/>
    </source>
</evidence>
<sequence>MNPNTDKIRFAQAKVYEHLVKHGKVTSQIAESQPVSESMQSIIIDAIRVAKDDAAVAAAAAAALNMFNLIVLEEGLPVHCAGPQDGWLAYSDYLCVTNPFDSQMVSSATAWARREDIEVHSIAVVSNSYLSQIRAVHGTDSNDQSEAVDDKLALQQVEDLIRLAAQMDASDVHFVPNQSDKVDLQFRIDGILRAQKKIDLPLYETMVRAVLEQRCQVPLHSLDQQDGKFELQLDSNKSINLRVSTLPVSRRSETSSKMVMRLLGNNTKLANLGRLGMSSSNYDKLVRFGNYPSGLIVMTGPTGSGKTTALYAQLINMQNTNPNRNFHTVEDPVEMQQPGMSHTEVTDILTFAKALRALLRQDPDVILVGEMRDEETAELGYKAAMTGHLVLTTLHTNNAHESIGRLERMGIGIDLIVSNTTAFLAQRLVRCLCPHCKVEYRLQDDADRLKKYGQNPAFSRAKGETKVFKAKLGGCIECNATGEKGRHSIIEILEMTADVQVALLNGANPSILRRKQIAEGSFEDLWDDGLRLIAEGVIGFDQLEAQLKPYEVDRVEVNAPLGSGQAIKVAVRPADSRPSTSAQPDLSTL</sequence>
<evidence type="ECO:0000256" key="1">
    <source>
        <dbReference type="ARBA" id="ARBA00006611"/>
    </source>
</evidence>
<evidence type="ECO:0000259" key="4">
    <source>
        <dbReference type="PROSITE" id="PS00662"/>
    </source>
</evidence>
<organism evidence="5 6">
    <name type="scientific">Pseudomonas putida</name>
    <name type="common">Arthrobacter siderocapsulatus</name>
    <dbReference type="NCBI Taxonomy" id="303"/>
    <lineage>
        <taxon>Bacteria</taxon>
        <taxon>Pseudomonadati</taxon>
        <taxon>Pseudomonadota</taxon>
        <taxon>Gammaproteobacteria</taxon>
        <taxon>Pseudomonadales</taxon>
        <taxon>Pseudomonadaceae</taxon>
        <taxon>Pseudomonas</taxon>
    </lineage>
</organism>
<dbReference type="GO" id="GO:0016887">
    <property type="term" value="F:ATP hydrolysis activity"/>
    <property type="evidence" value="ECO:0007669"/>
    <property type="project" value="TreeGrafter"/>
</dbReference>